<dbReference type="GeneTree" id="ENSGT01110000271448"/>
<organism evidence="1 2">
    <name type="scientific">Xiphophorus couchianus</name>
    <name type="common">Monterrey platyfish</name>
    <dbReference type="NCBI Taxonomy" id="32473"/>
    <lineage>
        <taxon>Eukaryota</taxon>
        <taxon>Metazoa</taxon>
        <taxon>Chordata</taxon>
        <taxon>Craniata</taxon>
        <taxon>Vertebrata</taxon>
        <taxon>Euteleostomi</taxon>
        <taxon>Actinopterygii</taxon>
        <taxon>Neopterygii</taxon>
        <taxon>Teleostei</taxon>
        <taxon>Neoteleostei</taxon>
        <taxon>Acanthomorphata</taxon>
        <taxon>Ovalentaria</taxon>
        <taxon>Atherinomorphae</taxon>
        <taxon>Cyprinodontiformes</taxon>
        <taxon>Poeciliidae</taxon>
        <taxon>Poeciliinae</taxon>
        <taxon>Xiphophorus</taxon>
    </lineage>
</organism>
<protein>
    <submittedName>
        <fullName evidence="1">Uncharacterized protein</fullName>
    </submittedName>
</protein>
<dbReference type="Proteomes" id="UP000261380">
    <property type="component" value="Unplaced"/>
</dbReference>
<dbReference type="Ensembl" id="ENSXCOT00000016678.1">
    <property type="protein sequence ID" value="ENSXCOP00000016471.1"/>
    <property type="gene ID" value="ENSXCOG00000012434.1"/>
</dbReference>
<accession>A0A3B5M4X4</accession>
<proteinExistence type="predicted"/>
<evidence type="ECO:0000313" key="1">
    <source>
        <dbReference type="Ensembl" id="ENSXCOP00000016471.1"/>
    </source>
</evidence>
<reference evidence="1" key="1">
    <citation type="submission" date="2025-08" db="UniProtKB">
        <authorList>
            <consortium name="Ensembl"/>
        </authorList>
    </citation>
    <scope>IDENTIFICATION</scope>
</reference>
<dbReference type="AlphaFoldDB" id="A0A3B5M4X4"/>
<reference evidence="1" key="2">
    <citation type="submission" date="2025-09" db="UniProtKB">
        <authorList>
            <consortium name="Ensembl"/>
        </authorList>
    </citation>
    <scope>IDENTIFICATION</scope>
</reference>
<sequence length="114" mass="13279">MEVFRNTTQTHYFLLRHPGKKKKFGKSSSSLRKISRCMKVLCSYVSLSYRSGRKYVLHLSDECILMRNVINTGRVVYRYGLKGQPFVNHNLGYSLPVFRFIPLSKGFCYSELSL</sequence>
<evidence type="ECO:0000313" key="2">
    <source>
        <dbReference type="Proteomes" id="UP000261380"/>
    </source>
</evidence>
<keyword evidence="2" id="KW-1185">Reference proteome</keyword>
<name>A0A3B5M4X4_9TELE</name>